<keyword evidence="2" id="KW-1185">Reference proteome</keyword>
<proteinExistence type="predicted"/>
<organism evidence="1 2">
    <name type="scientific">Chryseobacterium ginsengisoli</name>
    <dbReference type="NCBI Taxonomy" id="363853"/>
    <lineage>
        <taxon>Bacteria</taxon>
        <taxon>Pseudomonadati</taxon>
        <taxon>Bacteroidota</taxon>
        <taxon>Flavobacteriia</taxon>
        <taxon>Flavobacteriales</taxon>
        <taxon>Weeksellaceae</taxon>
        <taxon>Chryseobacterium group</taxon>
        <taxon>Chryseobacterium</taxon>
    </lineage>
</organism>
<gene>
    <name evidence="1" type="ORF">GCM10023210_20580</name>
</gene>
<reference evidence="2" key="1">
    <citation type="journal article" date="2019" name="Int. J. Syst. Evol. Microbiol.">
        <title>The Global Catalogue of Microorganisms (GCM) 10K type strain sequencing project: providing services to taxonomists for standard genome sequencing and annotation.</title>
        <authorList>
            <consortium name="The Broad Institute Genomics Platform"/>
            <consortium name="The Broad Institute Genome Sequencing Center for Infectious Disease"/>
            <person name="Wu L."/>
            <person name="Ma J."/>
        </authorList>
    </citation>
    <scope>NUCLEOTIDE SEQUENCE [LARGE SCALE GENOMIC DNA]</scope>
    <source>
        <strain evidence="2">JCM 18019</strain>
    </source>
</reference>
<dbReference type="Proteomes" id="UP001500353">
    <property type="component" value="Unassembled WGS sequence"/>
</dbReference>
<evidence type="ECO:0000313" key="1">
    <source>
        <dbReference type="EMBL" id="GAA5092119.1"/>
    </source>
</evidence>
<accession>A0ABP9M9N5</accession>
<protein>
    <submittedName>
        <fullName evidence="1">Uncharacterized protein</fullName>
    </submittedName>
</protein>
<name>A0ABP9M9N5_9FLAO</name>
<evidence type="ECO:0000313" key="2">
    <source>
        <dbReference type="Proteomes" id="UP001500353"/>
    </source>
</evidence>
<dbReference type="EMBL" id="BAABHX010000003">
    <property type="protein sequence ID" value="GAA5092119.1"/>
    <property type="molecule type" value="Genomic_DNA"/>
</dbReference>
<sequence length="70" mass="7819">MTTSDTTEDVQVLHIAPLAQTVHDADIAAVAEPVEFAAVVLREEVLLQKALQKEANRRNTKLQNRVNLQR</sequence>
<comment type="caution">
    <text evidence="1">The sequence shown here is derived from an EMBL/GenBank/DDBJ whole genome shotgun (WGS) entry which is preliminary data.</text>
</comment>